<proteinExistence type="predicted"/>
<protein>
    <submittedName>
        <fullName evidence="1">Uncharacterized protein</fullName>
    </submittedName>
</protein>
<evidence type="ECO:0000313" key="1">
    <source>
        <dbReference type="EMBL" id="BAX82178.1"/>
    </source>
</evidence>
<organism evidence="1 2">
    <name type="scientific">Labilibaculum antarcticum</name>
    <dbReference type="NCBI Taxonomy" id="1717717"/>
    <lineage>
        <taxon>Bacteria</taxon>
        <taxon>Pseudomonadati</taxon>
        <taxon>Bacteroidota</taxon>
        <taxon>Bacteroidia</taxon>
        <taxon>Marinilabiliales</taxon>
        <taxon>Marinifilaceae</taxon>
        <taxon>Labilibaculum</taxon>
    </lineage>
</organism>
<sequence length="284" mass="33125">MKEKEKIYQSLIEMYNNGIQSKDPKKIRGFLNNDSVELLKDDAQFYLEILQLRAASFSLFGELNEAGEEYRKGYSSCSTSGKWVYGVNWALQFMAEFSFKRDKEKINEAMNNGVKVLDQSLVDLPFDKYRDFYHLSISNVRAFMLLNAGRKKEALQSYADCKFIPVPIPEYNDKESLQILFAHFTKGIAVAIELKDYNLLMNLMKVISIDDHTLESEESLFRIFYETLVSAFDMRAEFITEFNAMFKIKDVLENTTPHFAQFLSLIGEQDFDKLDRFFHESYSN</sequence>
<reference evidence="1 2" key="1">
    <citation type="journal article" date="2018" name="Mar. Genomics">
        <title>Complete genome sequence of Marinifilaceae bacterium strain SPP2, isolated from the Antarctic marine sediment.</title>
        <authorList>
            <person name="Watanabe M."/>
            <person name="Kojima H."/>
            <person name="Fukui M."/>
        </authorList>
    </citation>
    <scope>NUCLEOTIDE SEQUENCE [LARGE SCALE GENOMIC DNA]</scope>
    <source>
        <strain evidence="1 2">SPP2</strain>
    </source>
</reference>
<dbReference type="KEGG" id="mbas:ALGA_3886"/>
<dbReference type="Proteomes" id="UP000218267">
    <property type="component" value="Chromosome"/>
</dbReference>
<dbReference type="RefSeq" id="WP_096432254.1">
    <property type="nucleotide sequence ID" value="NZ_AP018042.1"/>
</dbReference>
<gene>
    <name evidence="1" type="ORF">ALGA_3886</name>
</gene>
<accession>A0A1Y1CP18</accession>
<dbReference type="AlphaFoldDB" id="A0A1Y1CP18"/>
<keyword evidence="2" id="KW-1185">Reference proteome</keyword>
<evidence type="ECO:0000313" key="2">
    <source>
        <dbReference type="Proteomes" id="UP000218267"/>
    </source>
</evidence>
<name>A0A1Y1CP18_9BACT</name>
<reference evidence="2" key="2">
    <citation type="journal article" date="2020" name="Antonie Van Leeuwenhoek">
        <title>Labilibaculum antarcticum sp. nov., a novel facultative anaerobic, psychrotorelant bacterium isolated from marine sediment of Antarctica.</title>
        <authorList>
            <person name="Watanabe M."/>
            <person name="Kojima H."/>
            <person name="Fukui M."/>
        </authorList>
    </citation>
    <scope>NUCLEOTIDE SEQUENCE [LARGE SCALE GENOMIC DNA]</scope>
    <source>
        <strain evidence="2">SPP2</strain>
    </source>
</reference>
<dbReference type="EMBL" id="AP018042">
    <property type="protein sequence ID" value="BAX82178.1"/>
    <property type="molecule type" value="Genomic_DNA"/>
</dbReference>
<dbReference type="OrthoDB" id="1114686at2"/>